<organism evidence="2 3">
    <name type="scientific">Paracoccidioides lutzii (strain ATCC MYA-826 / Pb01)</name>
    <name type="common">Paracoccidioides brasiliensis</name>
    <dbReference type="NCBI Taxonomy" id="502779"/>
    <lineage>
        <taxon>Eukaryota</taxon>
        <taxon>Fungi</taxon>
        <taxon>Dikarya</taxon>
        <taxon>Ascomycota</taxon>
        <taxon>Pezizomycotina</taxon>
        <taxon>Eurotiomycetes</taxon>
        <taxon>Eurotiomycetidae</taxon>
        <taxon>Onygenales</taxon>
        <taxon>Ajellomycetaceae</taxon>
        <taxon>Paracoccidioides</taxon>
    </lineage>
</organism>
<evidence type="ECO:0000313" key="3">
    <source>
        <dbReference type="Proteomes" id="UP000002059"/>
    </source>
</evidence>
<keyword evidence="3" id="KW-1185">Reference proteome</keyword>
<dbReference type="Pfam" id="PF11274">
    <property type="entry name" value="DUF3074"/>
    <property type="match status" value="1"/>
</dbReference>
<feature type="domain" description="DUF3074" evidence="1">
    <location>
        <begin position="109"/>
        <end position="297"/>
    </location>
</feature>
<dbReference type="HOGENOM" id="CLU_045430_0_0_1"/>
<dbReference type="Proteomes" id="UP000002059">
    <property type="component" value="Partially assembled WGS sequence"/>
</dbReference>
<dbReference type="EMBL" id="KN294010">
    <property type="protein sequence ID" value="EEH35661.1"/>
    <property type="molecule type" value="Genomic_DNA"/>
</dbReference>
<dbReference type="RefSeq" id="XP_002791538.1">
    <property type="nucleotide sequence ID" value="XM_002791492.1"/>
</dbReference>
<dbReference type="OrthoDB" id="6423603at2759"/>
<dbReference type="PANTHER" id="PTHR40370:SF1">
    <property type="entry name" value="DUF3074 DOMAIN-CONTAINING PROTEIN"/>
    <property type="match status" value="1"/>
</dbReference>
<dbReference type="eggNOG" id="ENOG502QTT5">
    <property type="taxonomic scope" value="Eukaryota"/>
</dbReference>
<protein>
    <recommendedName>
        <fullName evidence="1">DUF3074 domain-containing protein</fullName>
    </recommendedName>
</protein>
<dbReference type="KEGG" id="pbl:PAAG_06708"/>
<dbReference type="STRING" id="502779.C1H7G7"/>
<gene>
    <name evidence="2" type="ORF">PAAG_06708</name>
</gene>
<proteinExistence type="predicted"/>
<sequence length="314" mass="33934">MPPPAKPSLIRPIPLSPSAIPAHPSIALPLSSNAGTTDPHPSLSEFLHTTLTQAYTFITETVPGKTFTADPKLRHALHSTAQVKLFSGATQSTSRTIENPGSSKKGDKWFARRSVHQNCAVKGTASFEEFVHALKDNHFENESQYVQSLNSAETIAEWDCSGLDIEGGWSGVTACVKVSIHTFEPTSLFFNRAFPIIYISAFLPAKLPAEPTGYINVHLPIQPAAIPVFSPPENTILSNYAAVELIQTIAQSTQVEWTMATSSNAGGWIPAFVQQSWTLGGIPRAIVRNVGLFMQWVDGRRGMKPAAGEDTGAE</sequence>
<evidence type="ECO:0000313" key="2">
    <source>
        <dbReference type="EMBL" id="EEH35661.1"/>
    </source>
</evidence>
<dbReference type="InterPro" id="IPR024500">
    <property type="entry name" value="DUF3074"/>
</dbReference>
<dbReference type="AlphaFoldDB" id="C1H7G7"/>
<evidence type="ECO:0000259" key="1">
    <source>
        <dbReference type="Pfam" id="PF11274"/>
    </source>
</evidence>
<reference evidence="2 3" key="1">
    <citation type="journal article" date="2011" name="PLoS Genet.">
        <title>Comparative genomic analysis of human fungal pathogens causing paracoccidioidomycosis.</title>
        <authorList>
            <person name="Desjardins C.A."/>
            <person name="Champion M.D."/>
            <person name="Holder J.W."/>
            <person name="Muszewska A."/>
            <person name="Goldberg J."/>
            <person name="Bailao A.M."/>
            <person name="Brigido M.M."/>
            <person name="Ferreira M.E."/>
            <person name="Garcia A.M."/>
            <person name="Grynberg M."/>
            <person name="Gujja S."/>
            <person name="Heiman D.I."/>
            <person name="Henn M.R."/>
            <person name="Kodira C.D."/>
            <person name="Leon-Narvaez H."/>
            <person name="Longo L.V."/>
            <person name="Ma L.J."/>
            <person name="Malavazi I."/>
            <person name="Matsuo A.L."/>
            <person name="Morais F.V."/>
            <person name="Pereira M."/>
            <person name="Rodriguez-Brito S."/>
            <person name="Sakthikumar S."/>
            <person name="Salem-Izacc S.M."/>
            <person name="Sykes S.M."/>
            <person name="Teixeira M.M."/>
            <person name="Vallejo M.C."/>
            <person name="Walter M.E."/>
            <person name="Yandava C."/>
            <person name="Young S."/>
            <person name="Zeng Q."/>
            <person name="Zucker J."/>
            <person name="Felipe M.S."/>
            <person name="Goldman G.H."/>
            <person name="Haas B.J."/>
            <person name="McEwen J.G."/>
            <person name="Nino-Vega G."/>
            <person name="Puccia R."/>
            <person name="San-Blas G."/>
            <person name="Soares C.M."/>
            <person name="Birren B.W."/>
            <person name="Cuomo C.A."/>
        </authorList>
    </citation>
    <scope>NUCLEOTIDE SEQUENCE [LARGE SCALE GENOMIC DNA]</scope>
    <source>
        <strain evidence="3">ATCC MYA-826 / Pb01</strain>
    </source>
</reference>
<dbReference type="VEuPathDB" id="FungiDB:PAAG_06708"/>
<name>C1H7G7_PARBA</name>
<accession>C1H7G7</accession>
<dbReference type="SUPFAM" id="SSF55961">
    <property type="entry name" value="Bet v1-like"/>
    <property type="match status" value="1"/>
</dbReference>
<dbReference type="OMA" id="IEWIMAT"/>
<dbReference type="GeneID" id="9094718"/>
<dbReference type="PANTHER" id="PTHR40370">
    <property type="entry name" value="EXPRESSED PROTEIN"/>
    <property type="match status" value="1"/>
</dbReference>